<dbReference type="GO" id="GO:0030286">
    <property type="term" value="C:dynein complex"/>
    <property type="evidence" value="ECO:0007669"/>
    <property type="project" value="UniProtKB-KW"/>
</dbReference>
<dbReference type="GO" id="GO:0001514">
    <property type="term" value="P:selenocysteine incorporation"/>
    <property type="evidence" value="ECO:0007669"/>
    <property type="project" value="UniProtKB-ARBA"/>
</dbReference>
<name>A0A814CPM6_9BILA</name>
<dbReference type="CDD" id="cd03696">
    <property type="entry name" value="SelB_II"/>
    <property type="match status" value="1"/>
</dbReference>
<dbReference type="GO" id="GO:0003924">
    <property type="term" value="F:GTPase activity"/>
    <property type="evidence" value="ECO:0007669"/>
    <property type="project" value="InterPro"/>
</dbReference>
<keyword evidence="15" id="KW-0243">Dynein</keyword>
<feature type="coiled-coil region" evidence="27">
    <location>
        <begin position="367"/>
        <end position="415"/>
    </location>
</feature>
<keyword evidence="9" id="KW-0597">Phosphoprotein</keyword>
<evidence type="ECO:0000256" key="14">
    <source>
        <dbReference type="ARBA" id="ARBA00022917"/>
    </source>
</evidence>
<dbReference type="Gene3D" id="1.20.920.20">
    <property type="match status" value="1"/>
</dbReference>
<comment type="caution">
    <text evidence="29">The sequence shown here is derived from an EMBL/GenBank/DDBJ whole genome shotgun (WGS) entry which is preliminary data.</text>
</comment>
<dbReference type="Gene3D" id="1.10.8.1220">
    <property type="match status" value="1"/>
</dbReference>
<dbReference type="PANTHER" id="PTHR22878">
    <property type="entry name" value="DYNEIN HEAVY CHAIN 6, AXONEMAL-LIKE-RELATED"/>
    <property type="match status" value="1"/>
</dbReference>
<organism evidence="29 30">
    <name type="scientific">Adineta steineri</name>
    <dbReference type="NCBI Taxonomy" id="433720"/>
    <lineage>
        <taxon>Eukaryota</taxon>
        <taxon>Metazoa</taxon>
        <taxon>Spiralia</taxon>
        <taxon>Gnathifera</taxon>
        <taxon>Rotifera</taxon>
        <taxon>Eurotatoria</taxon>
        <taxon>Bdelloidea</taxon>
        <taxon>Adinetida</taxon>
        <taxon>Adinetidae</taxon>
        <taxon>Adineta</taxon>
    </lineage>
</organism>
<dbReference type="FunFam" id="3.40.50.300:FF:000223">
    <property type="entry name" value="Dynein heavy chain 3, axonemal"/>
    <property type="match status" value="1"/>
</dbReference>
<sequence>MSILNFNVGILGHVDSGKTSLAKALSTIASTNAFDKNPQSQERGITLDLGFSSFTMDIPEHLSNSNYKQLQITLVDCPGHASLIRTIIGGAQIIDLMLLVVDITKGMQTQTAECLIIGEITCDIMLVVLNKIDLVEESQRQSTIDKMTKRLRKTFESTKFPQVPIVSCSALSSLNLNELISTLQSHVYIPRRSPDGPFIFSVDHCFSIRGQGTIMTGTVLSGSVKINDSIEIAVLKEIRKVKSMQMFRKPVDKAMQGDRIVCVLTNRAPERKPDPDNPGKKIIDYWGPAKKALGEMDFINQLKTFDKDHIAPEVMKKLREEYLSDADLEPARVKQASLAAHGLILFVRAMDVYDRIAKEVAPKKAKLEEVDKEVRELEATLSAKRSQLAQVEARLKKLQEDLDAAQARKAQLEFEVDLCAKKLVRAQKLIGGLGGEKTRWTLAAENLQKIYDSLLGDVLVSSGVIGYLGAFTSAFRDETTHDWIELCKKKKLPCSDADKYSLADTLGEPIKIQAWNINGLPKDSFSVDNAVTIQNSNRWPLMIDPQNQANRWIKNTYTPLNLKVVKLTDNDFMRQLDNCIQLGLPLLIENVGEDLDPSLEPILLKNVFKQAGVEMIRLGDKIIEYSQDFKLFITTKLRNPHYLPEISTKVNLLNFIITSEGLQDQLLGIVVAKERPELEEERQALIITQAENQRALKEAEDKILFTLSSSEGNILEDEAAIETLDSSKLISDEISKKQKVAEETAKKIEASRQDYKPIAEYSAILFFCLNDLPNIDPMYQYSLQWFINLYINSINDSLKSKILARRLKNLQDHFTYNLYTNVCRSLFEKDKLLFSFILCTSIMLARKEMDKGEYLFFLTGGIGLENKHKNPGQGWLSDKSWDELCRLSDTPKFVGLRESFETNIESFKAIYDSKDPMTIELPAPWNEKLDQFQKMTVIRVIRPDKVVQMVIEYVKKNLGQKFVEPKVHLSKIIREQKCLPII</sequence>
<keyword evidence="8" id="KW-0963">Cytoplasm</keyword>
<dbReference type="InterPro" id="IPR026983">
    <property type="entry name" value="DHC"/>
</dbReference>
<evidence type="ECO:0000256" key="8">
    <source>
        <dbReference type="ARBA" id="ARBA00022490"/>
    </source>
</evidence>
<evidence type="ECO:0000256" key="13">
    <source>
        <dbReference type="ARBA" id="ARBA00022840"/>
    </source>
</evidence>
<dbReference type="InterPro" id="IPR009000">
    <property type="entry name" value="Transl_B-barrel_sf"/>
</dbReference>
<evidence type="ECO:0000256" key="21">
    <source>
        <dbReference type="ARBA" id="ARBA00023242"/>
    </source>
</evidence>
<feature type="domain" description="Tr-type G" evidence="28">
    <location>
        <begin position="3"/>
        <end position="191"/>
    </location>
</feature>
<keyword evidence="12" id="KW-0378">Hydrolase</keyword>
<dbReference type="SUPFAM" id="SSF50447">
    <property type="entry name" value="Translation proteins"/>
    <property type="match status" value="1"/>
</dbReference>
<evidence type="ECO:0000256" key="22">
    <source>
        <dbReference type="ARBA" id="ARBA00023273"/>
    </source>
</evidence>
<comment type="similarity">
    <text evidence="5">Belongs to the dynein heavy chain family.</text>
</comment>
<evidence type="ECO:0000256" key="20">
    <source>
        <dbReference type="ARBA" id="ARBA00023212"/>
    </source>
</evidence>
<evidence type="ECO:0000313" key="29">
    <source>
        <dbReference type="EMBL" id="CAF0943647.1"/>
    </source>
</evidence>
<keyword evidence="20" id="KW-0206">Cytoskeleton</keyword>
<dbReference type="InterPro" id="IPR004161">
    <property type="entry name" value="EFTu-like_2"/>
</dbReference>
<evidence type="ECO:0000256" key="15">
    <source>
        <dbReference type="ARBA" id="ARBA00023017"/>
    </source>
</evidence>
<dbReference type="GO" id="GO:0005634">
    <property type="term" value="C:nucleus"/>
    <property type="evidence" value="ECO:0007669"/>
    <property type="project" value="UniProtKB-SubCell"/>
</dbReference>
<dbReference type="Proteomes" id="UP000663860">
    <property type="component" value="Unassembled WGS sequence"/>
</dbReference>
<dbReference type="GO" id="GO:0005874">
    <property type="term" value="C:microtubule"/>
    <property type="evidence" value="ECO:0007669"/>
    <property type="project" value="UniProtKB-KW"/>
</dbReference>
<evidence type="ECO:0000256" key="26">
    <source>
        <dbReference type="ARBA" id="ARBA00082387"/>
    </source>
</evidence>
<evidence type="ECO:0000256" key="7">
    <source>
        <dbReference type="ARBA" id="ARBA00022481"/>
    </source>
</evidence>
<evidence type="ECO:0000256" key="23">
    <source>
        <dbReference type="ARBA" id="ARBA00049117"/>
    </source>
</evidence>
<dbReference type="FunFam" id="3.40.50.300:FF:000900">
    <property type="entry name" value="Eukaryotic elongation factor, selenocysteine-tRNA-specific"/>
    <property type="match status" value="1"/>
</dbReference>
<keyword evidence="13" id="KW-0067">ATP-binding</keyword>
<dbReference type="InterPro" id="IPR024743">
    <property type="entry name" value="Dynein_HC_stalk"/>
</dbReference>
<dbReference type="NCBIfam" id="TIGR00231">
    <property type="entry name" value="small_GTP"/>
    <property type="match status" value="1"/>
</dbReference>
<keyword evidence="22" id="KW-0966">Cell projection</keyword>
<dbReference type="Pfam" id="PF03144">
    <property type="entry name" value="GTP_EFTU_D2"/>
    <property type="match status" value="1"/>
</dbReference>
<dbReference type="SUPFAM" id="SSF52540">
    <property type="entry name" value="P-loop containing nucleoside triphosphate hydrolases"/>
    <property type="match status" value="1"/>
</dbReference>
<gene>
    <name evidence="29" type="ORF">IZO911_LOCUS14581</name>
</gene>
<evidence type="ECO:0000256" key="25">
    <source>
        <dbReference type="ARBA" id="ARBA00076506"/>
    </source>
</evidence>
<dbReference type="Pfam" id="PF12781">
    <property type="entry name" value="AAA_9"/>
    <property type="match status" value="1"/>
</dbReference>
<protein>
    <recommendedName>
        <fullName evidence="6">Selenocysteine-specific elongation factor</fullName>
    </recommendedName>
    <alternativeName>
        <fullName evidence="26">Elongation factor sec</fullName>
    </alternativeName>
    <alternativeName>
        <fullName evidence="25">Eukaryotic elongation factor, selenocysteine-tRNA-specific</fullName>
    </alternativeName>
</protein>
<evidence type="ECO:0000313" key="30">
    <source>
        <dbReference type="Proteomes" id="UP000663860"/>
    </source>
</evidence>
<dbReference type="PANTHER" id="PTHR22878:SF70">
    <property type="entry name" value="DYNEIN HEAVY CHAIN 2, AXONEMAL"/>
    <property type="match status" value="1"/>
</dbReference>
<dbReference type="GO" id="GO:0051959">
    <property type="term" value="F:dynein light intermediate chain binding"/>
    <property type="evidence" value="ECO:0007669"/>
    <property type="project" value="InterPro"/>
</dbReference>
<evidence type="ECO:0000256" key="2">
    <source>
        <dbReference type="ARBA" id="ARBA00001946"/>
    </source>
</evidence>
<keyword evidence="16 27" id="KW-0175">Coiled coil</keyword>
<evidence type="ECO:0000256" key="10">
    <source>
        <dbReference type="ARBA" id="ARBA00022701"/>
    </source>
</evidence>
<dbReference type="GO" id="GO:0007018">
    <property type="term" value="P:microtubule-based movement"/>
    <property type="evidence" value="ECO:0007669"/>
    <property type="project" value="InterPro"/>
</dbReference>
<comment type="subcellular location">
    <subcellularLocation>
        <location evidence="4">Cytoplasm</location>
        <location evidence="4">Cytoskeleton</location>
        <location evidence="4">Cilium axoneme</location>
    </subcellularLocation>
    <subcellularLocation>
        <location evidence="3">Nucleus</location>
    </subcellularLocation>
</comment>
<dbReference type="GO" id="GO:0045505">
    <property type="term" value="F:dynein intermediate chain binding"/>
    <property type="evidence" value="ECO:0007669"/>
    <property type="project" value="InterPro"/>
</dbReference>
<evidence type="ECO:0000256" key="17">
    <source>
        <dbReference type="ARBA" id="ARBA00023069"/>
    </source>
</evidence>
<dbReference type="InterPro" id="IPR005225">
    <property type="entry name" value="Small_GTP-bd"/>
</dbReference>
<evidence type="ECO:0000256" key="18">
    <source>
        <dbReference type="ARBA" id="ARBA00023134"/>
    </source>
</evidence>
<comment type="catalytic activity">
    <reaction evidence="23">
        <text>GTP + H2O = GDP + phosphate + H(+)</text>
        <dbReference type="Rhea" id="RHEA:19669"/>
        <dbReference type="ChEBI" id="CHEBI:15377"/>
        <dbReference type="ChEBI" id="CHEBI:15378"/>
        <dbReference type="ChEBI" id="CHEBI:37565"/>
        <dbReference type="ChEBI" id="CHEBI:43474"/>
        <dbReference type="ChEBI" id="CHEBI:58189"/>
    </reaction>
    <physiologicalReaction direction="left-to-right" evidence="23">
        <dbReference type="Rhea" id="RHEA:19670"/>
    </physiologicalReaction>
</comment>
<dbReference type="EMBL" id="CAJNOE010000122">
    <property type="protein sequence ID" value="CAF0943647.1"/>
    <property type="molecule type" value="Genomic_DNA"/>
</dbReference>
<keyword evidence="18" id="KW-0342">GTP-binding</keyword>
<keyword evidence="10" id="KW-0493">Microtubule</keyword>
<evidence type="ECO:0000256" key="4">
    <source>
        <dbReference type="ARBA" id="ARBA00004430"/>
    </source>
</evidence>
<dbReference type="InterPro" id="IPR027417">
    <property type="entry name" value="P-loop_NTPase"/>
</dbReference>
<evidence type="ECO:0000256" key="5">
    <source>
        <dbReference type="ARBA" id="ARBA00008887"/>
    </source>
</evidence>
<dbReference type="Pfam" id="PF12777">
    <property type="entry name" value="MT"/>
    <property type="match status" value="1"/>
</dbReference>
<dbReference type="GO" id="GO:0005524">
    <property type="term" value="F:ATP binding"/>
    <property type="evidence" value="ECO:0007669"/>
    <property type="project" value="UniProtKB-KW"/>
</dbReference>
<keyword evidence="14" id="KW-0648">Protein biosynthesis</keyword>
<evidence type="ECO:0000256" key="27">
    <source>
        <dbReference type="SAM" id="Coils"/>
    </source>
</evidence>
<comment type="cofactor">
    <cofactor evidence="1">
        <name>Mn(2+)</name>
        <dbReference type="ChEBI" id="CHEBI:29035"/>
    </cofactor>
</comment>
<dbReference type="GO" id="GO:0005930">
    <property type="term" value="C:axoneme"/>
    <property type="evidence" value="ECO:0007669"/>
    <property type="project" value="UniProtKB-SubCell"/>
</dbReference>
<keyword evidence="21" id="KW-0539">Nucleus</keyword>
<dbReference type="PROSITE" id="PS51722">
    <property type="entry name" value="G_TR_2"/>
    <property type="match status" value="1"/>
</dbReference>
<keyword evidence="17" id="KW-0969">Cilium</keyword>
<proteinExistence type="inferred from homology"/>
<evidence type="ECO:0000259" key="28">
    <source>
        <dbReference type="PROSITE" id="PS51722"/>
    </source>
</evidence>
<evidence type="ECO:0000256" key="9">
    <source>
        <dbReference type="ARBA" id="ARBA00022553"/>
    </source>
</evidence>
<dbReference type="Pfam" id="PF00009">
    <property type="entry name" value="GTP_EFTU"/>
    <property type="match status" value="1"/>
</dbReference>
<keyword evidence="11" id="KW-0547">Nucleotide-binding</keyword>
<reference evidence="29" key="1">
    <citation type="submission" date="2021-02" db="EMBL/GenBank/DDBJ databases">
        <authorList>
            <person name="Nowell W R."/>
        </authorList>
    </citation>
    <scope>NUCLEOTIDE SEQUENCE</scope>
</reference>
<dbReference type="CDD" id="cd01889">
    <property type="entry name" value="SelB_euk"/>
    <property type="match status" value="1"/>
</dbReference>
<evidence type="ECO:0000256" key="19">
    <source>
        <dbReference type="ARBA" id="ARBA00023175"/>
    </source>
</evidence>
<dbReference type="GO" id="GO:0005525">
    <property type="term" value="F:GTP binding"/>
    <property type="evidence" value="ECO:0007669"/>
    <property type="project" value="UniProtKB-KW"/>
</dbReference>
<comment type="function">
    <text evidence="24">Translation factor required for the incorporation of the rare amino acid selenocysteine encoded by UGA codons. Replaces the eRF1-eRF3-GTP ternary complex for the insertion of selenocysteine directed by the UGA codon. Insertion of selenocysteine at UGA codons is mediated by SECISBP2 and EEFSEC: SECISBP2 (1) specifically binds the SECIS sequence once the 80S ribosome encounters an in-frame UGA codon and (2) contacts the RPS27A/eS31 of the 40S ribosome before ribosome stalling. (3) GTP-bound EEFSEC then delivers selenocysteinyl-tRNA(Sec) to the 80S ribosome and adopts a preaccommodated state conformation. (4) After GTP hydrolysis, EEFSEC dissociates from the assembly, selenocysteinyl-tRNA(Sec) accommodates, and peptide bond synthesis and selenoprotein elongation occur.</text>
</comment>
<evidence type="ECO:0000256" key="24">
    <source>
        <dbReference type="ARBA" id="ARBA00054716"/>
    </source>
</evidence>
<dbReference type="FunFam" id="1.10.8.1220:FF:000001">
    <property type="entry name" value="Dynein axonemal heavy chain 5"/>
    <property type="match status" value="1"/>
</dbReference>
<dbReference type="Gene3D" id="3.40.50.300">
    <property type="entry name" value="P-loop containing nucleotide triphosphate hydrolases"/>
    <property type="match status" value="2"/>
</dbReference>
<keyword evidence="7" id="KW-0488">Methylation</keyword>
<evidence type="ECO:0000256" key="16">
    <source>
        <dbReference type="ARBA" id="ARBA00023054"/>
    </source>
</evidence>
<dbReference type="AlphaFoldDB" id="A0A814CPM6"/>
<evidence type="ECO:0000256" key="3">
    <source>
        <dbReference type="ARBA" id="ARBA00004123"/>
    </source>
</evidence>
<dbReference type="Gene3D" id="6.10.140.1060">
    <property type="match status" value="1"/>
</dbReference>
<evidence type="ECO:0000256" key="11">
    <source>
        <dbReference type="ARBA" id="ARBA00022741"/>
    </source>
</evidence>
<evidence type="ECO:0000256" key="6">
    <source>
        <dbReference type="ARBA" id="ARBA00015953"/>
    </source>
</evidence>
<dbReference type="FunFam" id="2.40.30.10:FF:000052">
    <property type="entry name" value="Selenocysteine-specific elongation factor EF-Sec"/>
    <property type="match status" value="1"/>
</dbReference>
<keyword evidence="19" id="KW-0505">Motor protein</keyword>
<dbReference type="InterPro" id="IPR000795">
    <property type="entry name" value="T_Tr_GTP-bd_dom"/>
</dbReference>
<dbReference type="PRINTS" id="PR00315">
    <property type="entry name" value="ELONGATNFCT"/>
</dbReference>
<comment type="cofactor">
    <cofactor evidence="2">
        <name>Mg(2+)</name>
        <dbReference type="ChEBI" id="CHEBI:18420"/>
    </cofactor>
</comment>
<dbReference type="InterPro" id="IPR035706">
    <property type="entry name" value="AAA_9"/>
</dbReference>
<evidence type="ECO:0000256" key="1">
    <source>
        <dbReference type="ARBA" id="ARBA00001936"/>
    </source>
</evidence>
<evidence type="ECO:0000256" key="12">
    <source>
        <dbReference type="ARBA" id="ARBA00022801"/>
    </source>
</evidence>
<accession>A0A814CPM6</accession>